<organism evidence="2 3">
    <name type="scientific">Hathewaya limosa</name>
    <name type="common">Clostridium limosum</name>
    <dbReference type="NCBI Taxonomy" id="1536"/>
    <lineage>
        <taxon>Bacteria</taxon>
        <taxon>Bacillati</taxon>
        <taxon>Bacillota</taxon>
        <taxon>Clostridia</taxon>
        <taxon>Eubacteriales</taxon>
        <taxon>Clostridiaceae</taxon>
        <taxon>Hathewaya</taxon>
    </lineage>
</organism>
<feature type="transmembrane region" description="Helical" evidence="1">
    <location>
        <begin position="203"/>
        <end position="222"/>
    </location>
</feature>
<comment type="caution">
    <text evidence="2">The sequence shown here is derived from an EMBL/GenBank/DDBJ whole genome shotgun (WGS) entry which is preliminary data.</text>
</comment>
<keyword evidence="1" id="KW-0472">Membrane</keyword>
<keyword evidence="3" id="KW-1185">Reference proteome</keyword>
<dbReference type="EMBL" id="JAUSWN010000021">
    <property type="protein sequence ID" value="MDQ0480513.1"/>
    <property type="molecule type" value="Genomic_DNA"/>
</dbReference>
<accession>A0ABU0JTT8</accession>
<evidence type="ECO:0008006" key="4">
    <source>
        <dbReference type="Google" id="ProtNLM"/>
    </source>
</evidence>
<dbReference type="Proteomes" id="UP001224418">
    <property type="component" value="Unassembled WGS sequence"/>
</dbReference>
<evidence type="ECO:0000256" key="1">
    <source>
        <dbReference type="SAM" id="Phobius"/>
    </source>
</evidence>
<name>A0ABU0JTT8_HATLI</name>
<proteinExistence type="predicted"/>
<gene>
    <name evidence="2" type="ORF">QOZ93_002261</name>
</gene>
<evidence type="ECO:0000313" key="3">
    <source>
        <dbReference type="Proteomes" id="UP001224418"/>
    </source>
</evidence>
<sequence>MNKFLEDFKSTKVLNTEDFLRIKKYIDNKFSSLDNKPKADILCTTIHQILDKFIIGEDSDLDSKVKQEVLRTNIFGGQPTTYLYDVLITYLKQCDFNKSNTIERLISWIKKYSKTSINEESFITFLYEERYINETQREKLVQELVIVQDKSEIVKRENHKDNLTFKDVEEKHQNDEIAVTTIKKQNLIESKTIINKNNKKKHYRVTVIGIIVILIPSLYLGVKLKNRKNINEISLINNEEAKEVSTILGSKLKGKTFNPNVPEYMKYKEIDKEKLRGYLKTRNSLLLEEPYFSSIICSAKEFNLNPIVLFSITGQEQGFVPKDQTEAKKIANNPFNVFHSWQEYNTDIKDSSEIAARTVFNICREMPKDENVFKWINNTYAEDKNWHKGVESFFKLLN</sequence>
<dbReference type="RefSeq" id="WP_307356534.1">
    <property type="nucleotide sequence ID" value="NZ_BAAACJ010000015.1"/>
</dbReference>
<protein>
    <recommendedName>
        <fullName evidence="4">Mannosyl-glycoprotein endo-beta-N-acetylglucosaminidase</fullName>
    </recommendedName>
</protein>
<reference evidence="2 3" key="1">
    <citation type="submission" date="2023-07" db="EMBL/GenBank/DDBJ databases">
        <title>Genomic Encyclopedia of Type Strains, Phase IV (KMG-IV): sequencing the most valuable type-strain genomes for metagenomic binning, comparative biology and taxonomic classification.</title>
        <authorList>
            <person name="Goeker M."/>
        </authorList>
    </citation>
    <scope>NUCLEOTIDE SEQUENCE [LARGE SCALE GENOMIC DNA]</scope>
    <source>
        <strain evidence="2 3">DSM 1400</strain>
    </source>
</reference>
<evidence type="ECO:0000313" key="2">
    <source>
        <dbReference type="EMBL" id="MDQ0480513.1"/>
    </source>
</evidence>
<keyword evidence="1" id="KW-0812">Transmembrane</keyword>
<keyword evidence="1" id="KW-1133">Transmembrane helix</keyword>